<dbReference type="PANTHER" id="PTHR48050:SF13">
    <property type="entry name" value="STEROL 3-BETA-GLUCOSYLTRANSFERASE UGT80A2"/>
    <property type="match status" value="1"/>
</dbReference>
<dbReference type="GO" id="GO:0017000">
    <property type="term" value="P:antibiotic biosynthetic process"/>
    <property type="evidence" value="ECO:0007669"/>
    <property type="project" value="UniProtKB-ARBA"/>
</dbReference>
<dbReference type="InterPro" id="IPR006326">
    <property type="entry name" value="UDPGT_MGT-like"/>
</dbReference>
<name>A0A841SSQ0_9BACL</name>
<evidence type="ECO:0000259" key="3">
    <source>
        <dbReference type="Pfam" id="PF06722"/>
    </source>
</evidence>
<evidence type="ECO:0000256" key="2">
    <source>
        <dbReference type="ARBA" id="ARBA00022679"/>
    </source>
</evidence>
<proteinExistence type="inferred from homology"/>
<dbReference type="InterPro" id="IPR010610">
    <property type="entry name" value="EryCIII-like_C"/>
</dbReference>
<dbReference type="NCBIfam" id="TIGR01426">
    <property type="entry name" value="MGT"/>
    <property type="match status" value="1"/>
</dbReference>
<dbReference type="GO" id="GO:0008194">
    <property type="term" value="F:UDP-glycosyltransferase activity"/>
    <property type="evidence" value="ECO:0007669"/>
    <property type="project" value="InterPro"/>
</dbReference>
<dbReference type="CDD" id="cd03784">
    <property type="entry name" value="GT1_Gtf-like"/>
    <property type="match status" value="1"/>
</dbReference>
<dbReference type="Proteomes" id="UP000535838">
    <property type="component" value="Unassembled WGS sequence"/>
</dbReference>
<dbReference type="InterPro" id="IPR050426">
    <property type="entry name" value="Glycosyltransferase_28"/>
</dbReference>
<comment type="caution">
    <text evidence="4">The sequence shown here is derived from an EMBL/GenBank/DDBJ whole genome shotgun (WGS) entry which is preliminary data.</text>
</comment>
<dbReference type="Pfam" id="PF06722">
    <property type="entry name" value="EryCIII-like_C"/>
    <property type="match status" value="1"/>
</dbReference>
<comment type="similarity">
    <text evidence="1">Belongs to the UDP-glycosyltransferase family.</text>
</comment>
<dbReference type="SUPFAM" id="SSF53756">
    <property type="entry name" value="UDP-Glycosyltransferase/glycogen phosphorylase"/>
    <property type="match status" value="1"/>
</dbReference>
<gene>
    <name evidence="4" type="ORF">H7B67_08980</name>
</gene>
<evidence type="ECO:0000313" key="4">
    <source>
        <dbReference type="EMBL" id="MBB6634242.1"/>
    </source>
</evidence>
<feature type="domain" description="Erythromycin biosynthesis protein CIII-like C-terminal" evidence="3">
    <location>
        <begin position="251"/>
        <end position="376"/>
    </location>
</feature>
<protein>
    <submittedName>
        <fullName evidence="4">Glycosyl transferase family 1</fullName>
    </submittedName>
</protein>
<dbReference type="FunFam" id="3.40.50.2000:FF:000072">
    <property type="entry name" value="Glycosyl transferase"/>
    <property type="match status" value="1"/>
</dbReference>
<sequence length="396" mass="43478">MARVLFVNTGSEGHINPTLGVVRELVSRGEEVVYFCVEAYRERIAMTGASARTIDGQAFVRAFISGGRNYMLERINGLLLTADVVLPSVLEQIRGEHFDYVVHDSMFGCGRLLAQILKLPAISSCTSFAQTEESFDSQLESFYEEVPADIVKPIYDKYLSLTERLKVNYDVEIRSPYEAFCNPAPLTIVYTIKELQPHGEAFDQSYKFVGPSLSARLTSGNFDFAAIQGKNLIYISLGTVFNQAVEFYRLCLEALGNSGYSVVMAIGDKVQGSELGEIPPNFIVEGYVPQTDVLKHAKLFITHGGMNSTHEGLYYGVPLIVIPQGADQPVIARQVAEVGAGIPLPMQGLTAPRLREAVDLALSRASYTKCASRIGEALRNSGGYSQAADEILEYVR</sequence>
<organism evidence="4 5">
    <name type="scientific">Cohnella thailandensis</name>
    <dbReference type="NCBI Taxonomy" id="557557"/>
    <lineage>
        <taxon>Bacteria</taxon>
        <taxon>Bacillati</taxon>
        <taxon>Bacillota</taxon>
        <taxon>Bacilli</taxon>
        <taxon>Bacillales</taxon>
        <taxon>Paenibacillaceae</taxon>
        <taxon>Cohnella</taxon>
    </lineage>
</organism>
<evidence type="ECO:0000256" key="1">
    <source>
        <dbReference type="ARBA" id="ARBA00009995"/>
    </source>
</evidence>
<accession>A0A841SSQ0</accession>
<dbReference type="EMBL" id="JACJVQ010000006">
    <property type="protein sequence ID" value="MBB6634242.1"/>
    <property type="molecule type" value="Genomic_DNA"/>
</dbReference>
<evidence type="ECO:0000313" key="5">
    <source>
        <dbReference type="Proteomes" id="UP000535838"/>
    </source>
</evidence>
<dbReference type="GO" id="GO:0016758">
    <property type="term" value="F:hexosyltransferase activity"/>
    <property type="evidence" value="ECO:0007669"/>
    <property type="project" value="InterPro"/>
</dbReference>
<dbReference type="Gene3D" id="3.40.50.2000">
    <property type="entry name" value="Glycogen Phosphorylase B"/>
    <property type="match status" value="2"/>
</dbReference>
<dbReference type="RefSeq" id="WP_185119470.1">
    <property type="nucleotide sequence ID" value="NZ_JACJVQ010000006.1"/>
</dbReference>
<dbReference type="InterPro" id="IPR002213">
    <property type="entry name" value="UDP_glucos_trans"/>
</dbReference>
<keyword evidence="5" id="KW-1185">Reference proteome</keyword>
<dbReference type="PANTHER" id="PTHR48050">
    <property type="entry name" value="STEROL 3-BETA-GLUCOSYLTRANSFERASE"/>
    <property type="match status" value="1"/>
</dbReference>
<reference evidence="4 5" key="1">
    <citation type="submission" date="2020-08" db="EMBL/GenBank/DDBJ databases">
        <title>Cohnella phylogeny.</title>
        <authorList>
            <person name="Dunlap C."/>
        </authorList>
    </citation>
    <scope>NUCLEOTIDE SEQUENCE [LARGE SCALE GENOMIC DNA]</scope>
    <source>
        <strain evidence="4 5">DSM 25241</strain>
    </source>
</reference>
<keyword evidence="2 4" id="KW-0808">Transferase</keyword>
<dbReference type="AlphaFoldDB" id="A0A841SSQ0"/>